<reference evidence="1" key="1">
    <citation type="journal article" date="2023" name="G3 (Bethesda)">
        <title>A reference genome for the long-term kleptoplast-retaining sea slug Elysia crispata morphotype clarki.</title>
        <authorList>
            <person name="Eastman K.E."/>
            <person name="Pendleton A.L."/>
            <person name="Shaikh M.A."/>
            <person name="Suttiyut T."/>
            <person name="Ogas R."/>
            <person name="Tomko P."/>
            <person name="Gavelis G."/>
            <person name="Widhalm J.R."/>
            <person name="Wisecaver J.H."/>
        </authorList>
    </citation>
    <scope>NUCLEOTIDE SEQUENCE</scope>
    <source>
        <strain evidence="1">ECLA1</strain>
    </source>
</reference>
<name>A0AAE1A3A9_9GAST</name>
<sequence length="267" mass="29787">MSPPLVSNTNPLGRWSSDTLMLSQLLMVTLVNLARRLATGVVCRQNDCVGSNAMESVRSRQGLLYVDQPGVLEDRLWPPAELQVTAGTALNNRRPAPTIPTCTREMFYSAAKFKYSSPCIRYELNLRCSSSDLQGWQFGANAAAQTSGGVWESGYSGFVVEFLESPAIALCGLMVNRVVGVWEPCQLGWRGWESASTSMVDGNLHQVPQALMMHRSYNFGKYFFESCDITLVSVRRKRDRFIAYVVIRDAVYLFNWGFTDCGAEHVL</sequence>
<dbReference type="AlphaFoldDB" id="A0AAE1A3A9"/>
<organism evidence="1 2">
    <name type="scientific">Elysia crispata</name>
    <name type="common">lettuce slug</name>
    <dbReference type="NCBI Taxonomy" id="231223"/>
    <lineage>
        <taxon>Eukaryota</taxon>
        <taxon>Metazoa</taxon>
        <taxon>Spiralia</taxon>
        <taxon>Lophotrochozoa</taxon>
        <taxon>Mollusca</taxon>
        <taxon>Gastropoda</taxon>
        <taxon>Heterobranchia</taxon>
        <taxon>Euthyneura</taxon>
        <taxon>Panpulmonata</taxon>
        <taxon>Sacoglossa</taxon>
        <taxon>Placobranchoidea</taxon>
        <taxon>Plakobranchidae</taxon>
        <taxon>Elysia</taxon>
    </lineage>
</organism>
<keyword evidence="2" id="KW-1185">Reference proteome</keyword>
<dbReference type="EMBL" id="JAWDGP010002758">
    <property type="protein sequence ID" value="KAK3780172.1"/>
    <property type="molecule type" value="Genomic_DNA"/>
</dbReference>
<dbReference type="Proteomes" id="UP001283361">
    <property type="component" value="Unassembled WGS sequence"/>
</dbReference>
<comment type="caution">
    <text evidence="1">The sequence shown here is derived from an EMBL/GenBank/DDBJ whole genome shotgun (WGS) entry which is preliminary data.</text>
</comment>
<accession>A0AAE1A3A9</accession>
<proteinExistence type="predicted"/>
<protein>
    <submittedName>
        <fullName evidence="1">Uncharacterized protein</fullName>
    </submittedName>
</protein>
<evidence type="ECO:0000313" key="1">
    <source>
        <dbReference type="EMBL" id="KAK3780172.1"/>
    </source>
</evidence>
<evidence type="ECO:0000313" key="2">
    <source>
        <dbReference type="Proteomes" id="UP001283361"/>
    </source>
</evidence>
<gene>
    <name evidence="1" type="ORF">RRG08_051650</name>
</gene>